<dbReference type="Proteomes" id="UP001201163">
    <property type="component" value="Unassembled WGS sequence"/>
</dbReference>
<dbReference type="Gene3D" id="1.10.510.10">
    <property type="entry name" value="Transferase(Phosphotransferase) domain 1"/>
    <property type="match status" value="1"/>
</dbReference>
<dbReference type="GO" id="GO:0004672">
    <property type="term" value="F:protein kinase activity"/>
    <property type="evidence" value="ECO:0007669"/>
    <property type="project" value="InterPro"/>
</dbReference>
<reference evidence="2" key="1">
    <citation type="submission" date="2022-01" db="EMBL/GenBank/DDBJ databases">
        <title>Comparative genomics reveals a dynamic genome evolution in the ectomycorrhizal milk-cap (Lactarius) mushrooms.</title>
        <authorList>
            <consortium name="DOE Joint Genome Institute"/>
            <person name="Lebreton A."/>
            <person name="Tang N."/>
            <person name="Kuo A."/>
            <person name="LaButti K."/>
            <person name="Drula E."/>
            <person name="Barry K."/>
            <person name="Clum A."/>
            <person name="Lipzen A."/>
            <person name="Mousain D."/>
            <person name="Ng V."/>
            <person name="Wang R."/>
            <person name="Wang X."/>
            <person name="Dai Y."/>
            <person name="Henrissat B."/>
            <person name="Grigoriev I.V."/>
            <person name="Guerin-Laguette A."/>
            <person name="Yu F."/>
            <person name="Martin F.M."/>
        </authorList>
    </citation>
    <scope>NUCLEOTIDE SEQUENCE</scope>
    <source>
        <strain evidence="2">QP</strain>
    </source>
</reference>
<dbReference type="PROSITE" id="PS50011">
    <property type="entry name" value="PROTEIN_KINASE_DOM"/>
    <property type="match status" value="1"/>
</dbReference>
<organism evidence="2 3">
    <name type="scientific">Lactarius akahatsu</name>
    <dbReference type="NCBI Taxonomy" id="416441"/>
    <lineage>
        <taxon>Eukaryota</taxon>
        <taxon>Fungi</taxon>
        <taxon>Dikarya</taxon>
        <taxon>Basidiomycota</taxon>
        <taxon>Agaricomycotina</taxon>
        <taxon>Agaricomycetes</taxon>
        <taxon>Russulales</taxon>
        <taxon>Russulaceae</taxon>
        <taxon>Lactarius</taxon>
    </lineage>
</organism>
<proteinExistence type="predicted"/>
<evidence type="ECO:0000259" key="1">
    <source>
        <dbReference type="PROSITE" id="PS50011"/>
    </source>
</evidence>
<dbReference type="PANTHER" id="PTHR38248">
    <property type="entry name" value="FUNK1 6"/>
    <property type="match status" value="1"/>
</dbReference>
<dbReference type="PANTHER" id="PTHR38248:SF2">
    <property type="entry name" value="FUNK1 11"/>
    <property type="match status" value="1"/>
</dbReference>
<gene>
    <name evidence="2" type="ORF">EDB92DRAFT_1766970</name>
</gene>
<feature type="domain" description="Protein kinase" evidence="1">
    <location>
        <begin position="1"/>
        <end position="100"/>
    </location>
</feature>
<dbReference type="SUPFAM" id="SSF56112">
    <property type="entry name" value="Protein kinase-like (PK-like)"/>
    <property type="match status" value="1"/>
</dbReference>
<dbReference type="PROSITE" id="PS00109">
    <property type="entry name" value="PROTEIN_KINASE_TYR"/>
    <property type="match status" value="1"/>
</dbReference>
<feature type="non-terminal residue" evidence="2">
    <location>
        <position position="1"/>
    </location>
</feature>
<dbReference type="InterPro" id="IPR000719">
    <property type="entry name" value="Prot_kinase_dom"/>
</dbReference>
<evidence type="ECO:0000313" key="2">
    <source>
        <dbReference type="EMBL" id="KAH8984958.1"/>
    </source>
</evidence>
<feature type="non-terminal residue" evidence="2">
    <location>
        <position position="100"/>
    </location>
</feature>
<dbReference type="InterPro" id="IPR008266">
    <property type="entry name" value="Tyr_kinase_AS"/>
</dbReference>
<evidence type="ECO:0000313" key="3">
    <source>
        <dbReference type="Proteomes" id="UP001201163"/>
    </source>
</evidence>
<sequence>HTEAYEWVKILHRDVSAGNILITEDGSGILIDWDLSKKVGTWQFMSIARLQDSSTRLHEVSDDLESFFWVLLYLVVKCKSVGKINLSQNMQSIFDQSNGD</sequence>
<dbReference type="EMBL" id="JAKELL010000070">
    <property type="protein sequence ID" value="KAH8984958.1"/>
    <property type="molecule type" value="Genomic_DNA"/>
</dbReference>
<protein>
    <recommendedName>
        <fullName evidence="1">Protein kinase domain-containing protein</fullName>
    </recommendedName>
</protein>
<comment type="caution">
    <text evidence="2">The sequence shown here is derived from an EMBL/GenBank/DDBJ whole genome shotgun (WGS) entry which is preliminary data.</text>
</comment>
<keyword evidence="3" id="KW-1185">Reference proteome</keyword>
<dbReference type="Pfam" id="PF17667">
    <property type="entry name" value="Pkinase_fungal"/>
    <property type="match status" value="1"/>
</dbReference>
<dbReference type="InterPro" id="IPR011009">
    <property type="entry name" value="Kinase-like_dom_sf"/>
</dbReference>
<dbReference type="InterPro" id="IPR040976">
    <property type="entry name" value="Pkinase_fungal"/>
</dbReference>
<dbReference type="AlphaFoldDB" id="A0AAD4L9X7"/>
<name>A0AAD4L9X7_9AGAM</name>
<dbReference type="GO" id="GO:0005524">
    <property type="term" value="F:ATP binding"/>
    <property type="evidence" value="ECO:0007669"/>
    <property type="project" value="InterPro"/>
</dbReference>
<accession>A0AAD4L9X7</accession>